<feature type="domain" description="VOC" evidence="9">
    <location>
        <begin position="153"/>
        <end position="268"/>
    </location>
</feature>
<dbReference type="Pfam" id="PF22632">
    <property type="entry name" value="BphC_D1"/>
    <property type="match status" value="1"/>
</dbReference>
<name>A0A5Q2F7J9_9ACTN</name>
<dbReference type="GO" id="GO:0051213">
    <property type="term" value="F:dioxygenase activity"/>
    <property type="evidence" value="ECO:0007669"/>
    <property type="project" value="UniProtKB-KW"/>
</dbReference>
<dbReference type="Gene3D" id="3.10.180.10">
    <property type="entry name" value="2,3-Dihydroxybiphenyl 1,2-Dioxygenase, domain 1"/>
    <property type="match status" value="2"/>
</dbReference>
<evidence type="ECO:0000256" key="3">
    <source>
        <dbReference type="ARBA" id="ARBA00022723"/>
    </source>
</evidence>
<sequence length="345" mass="38798">MPDHALPVADRSELLLDSLGYVGVSSDRLDDWTTFGRDVAGMQPVESGRRSLALRMDDRSQRFLVSDDGGRGFYGFEVSDAEALEQVARRLDEQQVPHLELDAPTRDHRRITRGIWFRDPEGNRIEVFHGPEVADRPFSPGRTMGGFRTGVLGLGHVVLLAADAQPMIRFYQEVLGFRLSDYQLRPFEAYFFHLNPRHHTLAIVAAKAPGVHHVMVEVAHLDDVGAGLDLAEGTEEGIGVTIGRHSNDHMLSFYARTPSPFMLEYGWGGRWIDVDTWSPYELTEGPSLWGHERSWLPPDLRATAREMRIRAAADGLSYPVHVRPGGYDVIHQDTWIPATRRTRVG</sequence>
<evidence type="ECO:0000256" key="8">
    <source>
        <dbReference type="RuleBase" id="RU000683"/>
    </source>
</evidence>
<dbReference type="PANTHER" id="PTHR21366:SF14">
    <property type="entry name" value="GLYOXALASE DOMAIN-CONTAINING PROTEIN 5"/>
    <property type="match status" value="1"/>
</dbReference>
<dbReference type="AlphaFoldDB" id="A0A5Q2F7J9"/>
<keyword evidence="11" id="KW-1185">Reference proteome</keyword>
<keyword evidence="3" id="KW-0479">Metal-binding</keyword>
<evidence type="ECO:0000256" key="4">
    <source>
        <dbReference type="ARBA" id="ARBA00022797"/>
    </source>
</evidence>
<dbReference type="InterPro" id="IPR037523">
    <property type="entry name" value="VOC_core"/>
</dbReference>
<dbReference type="InterPro" id="IPR000486">
    <property type="entry name" value="Xdiol_ring_cleave_dOase_1/2"/>
</dbReference>
<dbReference type="PROSITE" id="PS00082">
    <property type="entry name" value="EXTRADIOL_DIOXYGENAS"/>
    <property type="match status" value="1"/>
</dbReference>
<evidence type="ECO:0000256" key="1">
    <source>
        <dbReference type="ARBA" id="ARBA00001954"/>
    </source>
</evidence>
<dbReference type="InterPro" id="IPR050383">
    <property type="entry name" value="GlyoxalaseI/FosfomycinResist"/>
</dbReference>
<proteinExistence type="inferred from homology"/>
<feature type="domain" description="VOC" evidence="9">
    <location>
        <begin position="18"/>
        <end position="130"/>
    </location>
</feature>
<gene>
    <name evidence="10" type="ORF">Rai3103_01915</name>
</gene>
<protein>
    <submittedName>
        <fullName evidence="10">Biphenyl 2,3-dioxygenase</fullName>
    </submittedName>
</protein>
<dbReference type="RefSeq" id="WP_153571167.1">
    <property type="nucleotide sequence ID" value="NZ_CP045725.1"/>
</dbReference>
<dbReference type="PANTHER" id="PTHR21366">
    <property type="entry name" value="GLYOXALASE FAMILY PROTEIN"/>
    <property type="match status" value="1"/>
</dbReference>
<comment type="similarity">
    <text evidence="2 8">Belongs to the extradiol ring-cleavage dioxygenase family.</text>
</comment>
<evidence type="ECO:0000256" key="2">
    <source>
        <dbReference type="ARBA" id="ARBA00008784"/>
    </source>
</evidence>
<keyword evidence="6 8" id="KW-0560">Oxidoreductase</keyword>
<keyword evidence="7 8" id="KW-0408">Iron</keyword>
<dbReference type="CDD" id="cd07237">
    <property type="entry name" value="BphC1-RGP6_C_like"/>
    <property type="match status" value="1"/>
</dbReference>
<dbReference type="KEGG" id="rain:Rai3103_01915"/>
<dbReference type="Pfam" id="PF00903">
    <property type="entry name" value="Glyoxalase"/>
    <property type="match status" value="1"/>
</dbReference>
<comment type="cofactor">
    <cofactor evidence="1 8">
        <name>Fe(2+)</name>
        <dbReference type="ChEBI" id="CHEBI:29033"/>
    </cofactor>
</comment>
<dbReference type="SUPFAM" id="SSF54593">
    <property type="entry name" value="Glyoxalase/Bleomycin resistance protein/Dihydroxybiphenyl dioxygenase"/>
    <property type="match status" value="1"/>
</dbReference>
<evidence type="ECO:0000259" key="9">
    <source>
        <dbReference type="PROSITE" id="PS51819"/>
    </source>
</evidence>
<evidence type="ECO:0000256" key="7">
    <source>
        <dbReference type="ARBA" id="ARBA00023004"/>
    </source>
</evidence>
<evidence type="ECO:0000313" key="10">
    <source>
        <dbReference type="EMBL" id="QGF22638.1"/>
    </source>
</evidence>
<evidence type="ECO:0000313" key="11">
    <source>
        <dbReference type="Proteomes" id="UP000386847"/>
    </source>
</evidence>
<dbReference type="GO" id="GO:0008198">
    <property type="term" value="F:ferrous iron binding"/>
    <property type="evidence" value="ECO:0007669"/>
    <property type="project" value="InterPro"/>
</dbReference>
<reference evidence="10 11" key="1">
    <citation type="submission" date="2019-10" db="EMBL/GenBank/DDBJ databases">
        <title>Genomic analysis of Raineyella sp. CBA3103.</title>
        <authorList>
            <person name="Roh S.W."/>
        </authorList>
    </citation>
    <scope>NUCLEOTIDE SEQUENCE [LARGE SCALE GENOMIC DNA]</scope>
    <source>
        <strain evidence="10 11">CBA3103</strain>
    </source>
</reference>
<dbReference type="PROSITE" id="PS51819">
    <property type="entry name" value="VOC"/>
    <property type="match status" value="2"/>
</dbReference>
<organism evidence="10 11">
    <name type="scientific">Raineyella fluvialis</name>
    <dbReference type="NCBI Taxonomy" id="2662261"/>
    <lineage>
        <taxon>Bacteria</taxon>
        <taxon>Bacillati</taxon>
        <taxon>Actinomycetota</taxon>
        <taxon>Actinomycetes</taxon>
        <taxon>Propionibacteriales</taxon>
        <taxon>Propionibacteriaceae</taxon>
        <taxon>Raineyella</taxon>
    </lineage>
</organism>
<evidence type="ECO:0000256" key="6">
    <source>
        <dbReference type="ARBA" id="ARBA00023002"/>
    </source>
</evidence>
<dbReference type="InterPro" id="IPR004360">
    <property type="entry name" value="Glyas_Fos-R_dOase_dom"/>
</dbReference>
<accession>A0A5Q2F7J9</accession>
<evidence type="ECO:0000256" key="5">
    <source>
        <dbReference type="ARBA" id="ARBA00022964"/>
    </source>
</evidence>
<keyword evidence="5 8" id="KW-0223">Dioxygenase</keyword>
<keyword evidence="4 8" id="KW-0058">Aromatic hydrocarbons catabolism</keyword>
<dbReference type="Proteomes" id="UP000386847">
    <property type="component" value="Chromosome"/>
</dbReference>
<dbReference type="EMBL" id="CP045725">
    <property type="protein sequence ID" value="QGF22638.1"/>
    <property type="molecule type" value="Genomic_DNA"/>
</dbReference>
<dbReference type="InterPro" id="IPR029068">
    <property type="entry name" value="Glyas_Bleomycin-R_OHBP_Dase"/>
</dbReference>